<organism evidence="11 12">
    <name type="scientific">Biomphalaria glabrata</name>
    <name type="common">Bloodfluke planorb</name>
    <name type="synonym">Freshwater snail</name>
    <dbReference type="NCBI Taxonomy" id="6526"/>
    <lineage>
        <taxon>Eukaryota</taxon>
        <taxon>Metazoa</taxon>
        <taxon>Spiralia</taxon>
        <taxon>Lophotrochozoa</taxon>
        <taxon>Mollusca</taxon>
        <taxon>Gastropoda</taxon>
        <taxon>Heterobranchia</taxon>
        <taxon>Euthyneura</taxon>
        <taxon>Panpulmonata</taxon>
        <taxon>Hygrophila</taxon>
        <taxon>Lymnaeoidea</taxon>
        <taxon>Planorbidae</taxon>
        <taxon>Biomphalaria</taxon>
    </lineage>
</organism>
<dbReference type="PROSITE" id="PS50157">
    <property type="entry name" value="ZINC_FINGER_C2H2_2"/>
    <property type="match status" value="2"/>
</dbReference>
<evidence type="ECO:0000256" key="8">
    <source>
        <dbReference type="PROSITE-ProRule" id="PRU00042"/>
    </source>
</evidence>
<reference evidence="11" key="1">
    <citation type="submission" date="2020-05" db="UniProtKB">
        <authorList>
            <consortium name="EnsemblMetazoa"/>
        </authorList>
    </citation>
    <scope>IDENTIFICATION</scope>
    <source>
        <strain evidence="11">BB02</strain>
    </source>
</reference>
<keyword evidence="2" id="KW-0479">Metal-binding</keyword>
<keyword evidence="9" id="KW-0812">Transmembrane</keyword>
<feature type="transmembrane region" description="Helical" evidence="9">
    <location>
        <begin position="20"/>
        <end position="42"/>
    </location>
</feature>
<proteinExistence type="predicted"/>
<sequence>MSESLPPSLPRTLPISDLTLSIIIALTAAVVVCLLIVLVFWCRRRRSKRNSHQTHSVEVNRSFGPLVYTHFHFILVCVYSIGARPFNCEVCSKAFKHKHHLTEHRRLHSGEKPFKCRKCGKRFSHSGSYSQHMNHRYKFCKPSDGEDEDVAAGSSKED</sequence>
<name>A0A2C9L5F5_BIOGL</name>
<dbReference type="VEuPathDB" id="VectorBase:BGLB027293"/>
<keyword evidence="7" id="KW-0539">Nucleus</keyword>
<evidence type="ECO:0000313" key="11">
    <source>
        <dbReference type="EnsemblMetazoa" id="BGLB027293-PA"/>
    </source>
</evidence>
<dbReference type="PROSITE" id="PS00028">
    <property type="entry name" value="ZINC_FINGER_C2H2_1"/>
    <property type="match status" value="1"/>
</dbReference>
<keyword evidence="3" id="KW-0677">Repeat</keyword>
<dbReference type="FunFam" id="3.30.160.60:FF:001498">
    <property type="entry name" value="Zinc finger protein 404"/>
    <property type="match status" value="1"/>
</dbReference>
<dbReference type="GO" id="GO:0000981">
    <property type="term" value="F:DNA-binding transcription factor activity, RNA polymerase II-specific"/>
    <property type="evidence" value="ECO:0007669"/>
    <property type="project" value="TreeGrafter"/>
</dbReference>
<dbReference type="KEGG" id="bgt:106062620"/>
<dbReference type="InterPro" id="IPR051574">
    <property type="entry name" value="ZnF_E-box_Homeobox"/>
</dbReference>
<feature type="domain" description="C2H2-type" evidence="10">
    <location>
        <begin position="86"/>
        <end position="113"/>
    </location>
</feature>
<dbReference type="FunFam" id="3.30.160.60:FF:000013">
    <property type="entry name" value="Putative zinc finger E-box-binding homeobox 2"/>
    <property type="match status" value="1"/>
</dbReference>
<dbReference type="EnsemblMetazoa" id="BGLB027293-RA">
    <property type="protein sequence ID" value="BGLB027293-PA"/>
    <property type="gene ID" value="BGLB027293"/>
</dbReference>
<keyword evidence="6" id="KW-0238">DNA-binding</keyword>
<evidence type="ECO:0000256" key="7">
    <source>
        <dbReference type="ARBA" id="ARBA00023242"/>
    </source>
</evidence>
<dbReference type="SUPFAM" id="SSF57667">
    <property type="entry name" value="beta-beta-alpha zinc fingers"/>
    <property type="match status" value="1"/>
</dbReference>
<evidence type="ECO:0000256" key="1">
    <source>
        <dbReference type="ARBA" id="ARBA00004123"/>
    </source>
</evidence>
<keyword evidence="9" id="KW-0472">Membrane</keyword>
<dbReference type="PANTHER" id="PTHR24391">
    <property type="entry name" value="HISTONE H4 TRANSCRIPTION FACTOR-RELATED"/>
    <property type="match status" value="1"/>
</dbReference>
<comment type="subcellular location">
    <subcellularLocation>
        <location evidence="1">Nucleus</location>
    </subcellularLocation>
</comment>
<accession>A0A2C9L5F5</accession>
<dbReference type="GO" id="GO:0008270">
    <property type="term" value="F:zinc ion binding"/>
    <property type="evidence" value="ECO:0007669"/>
    <property type="project" value="UniProtKB-KW"/>
</dbReference>
<dbReference type="AlphaFoldDB" id="A0A2C9L5F5"/>
<dbReference type="GO" id="GO:0005634">
    <property type="term" value="C:nucleus"/>
    <property type="evidence" value="ECO:0007669"/>
    <property type="project" value="UniProtKB-SubCell"/>
</dbReference>
<evidence type="ECO:0000313" key="12">
    <source>
        <dbReference type="Proteomes" id="UP000076420"/>
    </source>
</evidence>
<evidence type="ECO:0000256" key="9">
    <source>
        <dbReference type="SAM" id="Phobius"/>
    </source>
</evidence>
<keyword evidence="5" id="KW-0862">Zinc</keyword>
<dbReference type="InterPro" id="IPR013087">
    <property type="entry name" value="Znf_C2H2_type"/>
</dbReference>
<evidence type="ECO:0000256" key="6">
    <source>
        <dbReference type="ARBA" id="ARBA00023125"/>
    </source>
</evidence>
<gene>
    <name evidence="11" type="primary">106062620</name>
</gene>
<dbReference type="VEuPathDB" id="VectorBase:BGLAX_051171"/>
<dbReference type="GO" id="GO:0000978">
    <property type="term" value="F:RNA polymerase II cis-regulatory region sequence-specific DNA binding"/>
    <property type="evidence" value="ECO:0007669"/>
    <property type="project" value="TreeGrafter"/>
</dbReference>
<dbReference type="STRING" id="6526.A0A2C9L5F5"/>
<dbReference type="PANTHER" id="PTHR24391:SF27">
    <property type="entry name" value="ZINC FINGER PROTEIN 1"/>
    <property type="match status" value="1"/>
</dbReference>
<dbReference type="SMART" id="SM00355">
    <property type="entry name" value="ZnF_C2H2"/>
    <property type="match status" value="2"/>
</dbReference>
<protein>
    <recommendedName>
        <fullName evidence="10">C2H2-type domain-containing protein</fullName>
    </recommendedName>
</protein>
<dbReference type="GO" id="GO:0045892">
    <property type="term" value="P:negative regulation of DNA-templated transcription"/>
    <property type="evidence" value="ECO:0007669"/>
    <property type="project" value="UniProtKB-ARBA"/>
</dbReference>
<dbReference type="InterPro" id="IPR036236">
    <property type="entry name" value="Znf_C2H2_sf"/>
</dbReference>
<dbReference type="Proteomes" id="UP000076420">
    <property type="component" value="Unassembled WGS sequence"/>
</dbReference>
<evidence type="ECO:0000256" key="4">
    <source>
        <dbReference type="ARBA" id="ARBA00022771"/>
    </source>
</evidence>
<feature type="domain" description="C2H2-type" evidence="10">
    <location>
        <begin position="114"/>
        <end position="142"/>
    </location>
</feature>
<keyword evidence="4 8" id="KW-0863">Zinc-finger</keyword>
<keyword evidence="9" id="KW-1133">Transmembrane helix</keyword>
<evidence type="ECO:0000259" key="10">
    <source>
        <dbReference type="PROSITE" id="PS50157"/>
    </source>
</evidence>
<dbReference type="Pfam" id="PF00096">
    <property type="entry name" value="zf-C2H2"/>
    <property type="match status" value="2"/>
</dbReference>
<evidence type="ECO:0000256" key="5">
    <source>
        <dbReference type="ARBA" id="ARBA00022833"/>
    </source>
</evidence>
<evidence type="ECO:0000256" key="3">
    <source>
        <dbReference type="ARBA" id="ARBA00022737"/>
    </source>
</evidence>
<evidence type="ECO:0000256" key="2">
    <source>
        <dbReference type="ARBA" id="ARBA00022723"/>
    </source>
</evidence>
<dbReference type="Gene3D" id="3.30.160.60">
    <property type="entry name" value="Classic Zinc Finger"/>
    <property type="match status" value="2"/>
</dbReference>